<gene>
    <name evidence="3" type="primary">PNPL-1</name>
</gene>
<dbReference type="Pfam" id="PF03330">
    <property type="entry name" value="DPBB_1"/>
    <property type="match status" value="1"/>
</dbReference>
<dbReference type="InterPro" id="IPR007112">
    <property type="entry name" value="Expansin/allergen_DPBB_dom"/>
</dbReference>
<feature type="chain" id="PRO_5021894660" evidence="1">
    <location>
        <begin position="20"/>
        <end position="130"/>
    </location>
</feature>
<dbReference type="InterPro" id="IPR009009">
    <property type="entry name" value="RlpA-like_DPBB"/>
</dbReference>
<dbReference type="PANTHER" id="PTHR47480:SF1">
    <property type="entry name" value="EG45-LIKE DOMAIN CONTAINING PROTEIN 1"/>
    <property type="match status" value="1"/>
</dbReference>
<evidence type="ECO:0000259" key="2">
    <source>
        <dbReference type="PROSITE" id="PS50842"/>
    </source>
</evidence>
<protein>
    <submittedName>
        <fullName evidence="3">Plant natriuretic peptide-like 1</fullName>
    </submittedName>
</protein>
<name>A0A513ZSA1_9PEZI</name>
<dbReference type="AlphaFoldDB" id="A0A513ZSA1"/>
<feature type="signal peptide" evidence="1">
    <location>
        <begin position="1"/>
        <end position="19"/>
    </location>
</feature>
<evidence type="ECO:0000256" key="1">
    <source>
        <dbReference type="SAM" id="SignalP"/>
    </source>
</evidence>
<accession>A0A513ZSA1</accession>
<reference evidence="3" key="1">
    <citation type="submission" date="2018-12" db="EMBL/GenBank/DDBJ databases">
        <title>Characterisation of an expanded family of plant natriuretic peptide-like proteins in the apple and pear scab pathogens.</title>
        <authorList>
            <person name="Wheeler J."/>
            <person name="Jones D.A."/>
            <person name="Kastner P."/>
            <person name="Taranto A.P."/>
            <person name="Cooke I.R."/>
            <person name="Boshoven J.C."/>
            <person name="Shiller J.B."/>
            <person name="Mesarich C.H."/>
            <person name="Thomma B.P.H.J."/>
            <person name="Deng C.H."/>
            <person name="Bowen J.K."/>
            <person name="Plummer K.M."/>
        </authorList>
    </citation>
    <scope>NUCLEOTIDE SEQUENCE</scope>
</reference>
<keyword evidence="1" id="KW-0732">Signal</keyword>
<proteinExistence type="predicted"/>
<dbReference type="PROSITE" id="PS50842">
    <property type="entry name" value="EXPANSIN_EG45"/>
    <property type="match status" value="1"/>
</dbReference>
<dbReference type="SUPFAM" id="SSF50685">
    <property type="entry name" value="Barwin-like endoglucanases"/>
    <property type="match status" value="1"/>
</dbReference>
<dbReference type="InterPro" id="IPR036908">
    <property type="entry name" value="RlpA-like_sf"/>
</dbReference>
<feature type="domain" description="Expansin-like EG45" evidence="2">
    <location>
        <begin position="22"/>
        <end position="130"/>
    </location>
</feature>
<dbReference type="CDD" id="cd22269">
    <property type="entry name" value="DPBB_EG45-like"/>
    <property type="match status" value="1"/>
</dbReference>
<organism evidence="3">
    <name type="scientific">Venturia pyrina</name>
    <dbReference type="NCBI Taxonomy" id="415593"/>
    <lineage>
        <taxon>Eukaryota</taxon>
        <taxon>Fungi</taxon>
        <taxon>Dikarya</taxon>
        <taxon>Ascomycota</taxon>
        <taxon>Pezizomycotina</taxon>
        <taxon>Dothideomycetes</taxon>
        <taxon>Pleosporomycetidae</taxon>
        <taxon>Venturiales</taxon>
        <taxon>Venturiaceae</taxon>
        <taxon>Venturia</taxon>
    </lineage>
</organism>
<sequence length="130" mass="14044">MKAPTALIAISYFAHLVCGEVGPAAVYKPPYRPNKCYGWSEDAFPSTKMFAAAGQTIWDNGAACGRWYQIRCMSPGIGSRCTGKTITVRIVEGKPGFRSPVFSLSQTAGAELYTGTGRVQVEYHQVSSGR</sequence>
<dbReference type="Gene3D" id="2.40.40.10">
    <property type="entry name" value="RlpA-like domain"/>
    <property type="match status" value="1"/>
</dbReference>
<dbReference type="PANTHER" id="PTHR47480">
    <property type="entry name" value="EG45-LIKE DOMAIN CONTAINING PROTEIN"/>
    <property type="match status" value="1"/>
</dbReference>
<dbReference type="EMBL" id="MK287876">
    <property type="protein sequence ID" value="QDH43456.1"/>
    <property type="molecule type" value="Genomic_DNA"/>
</dbReference>
<evidence type="ECO:0000313" key="3">
    <source>
        <dbReference type="EMBL" id="QDH43456.1"/>
    </source>
</evidence>